<organism evidence="7 8">
    <name type="scientific">Candidatus Sediminicultor quintus</name>
    <dbReference type="NCBI Taxonomy" id="1797291"/>
    <lineage>
        <taxon>Bacteria</taxon>
        <taxon>Pseudomonadati</taxon>
        <taxon>Atribacterota</taxon>
        <taxon>Candidatus Phoenicimicrobiia</taxon>
        <taxon>Candidatus Pheonicimicrobiales</taxon>
        <taxon>Candidatus Phoenicimicrobiaceae</taxon>
        <taxon>Candidatus Sediminicultor</taxon>
    </lineage>
</organism>
<feature type="binding site" evidence="3">
    <location>
        <position position="323"/>
    </location>
    <ligand>
        <name>CTP</name>
        <dbReference type="ChEBI" id="CHEBI:37563"/>
    </ligand>
</feature>
<dbReference type="SUPFAM" id="SSF102645">
    <property type="entry name" value="CoaB-like"/>
    <property type="match status" value="1"/>
</dbReference>
<evidence type="ECO:0000313" key="8">
    <source>
        <dbReference type="Proteomes" id="UP000177701"/>
    </source>
</evidence>
<dbReference type="PANTHER" id="PTHR14359">
    <property type="entry name" value="HOMO-OLIGOMERIC FLAVIN CONTAINING CYS DECARBOXYLASE FAMILY"/>
    <property type="match status" value="1"/>
</dbReference>
<keyword evidence="1 3" id="KW-0210">Decarboxylase</keyword>
<comment type="cofactor">
    <cofactor evidence="3">
        <name>FMN</name>
        <dbReference type="ChEBI" id="CHEBI:58210"/>
    </cofactor>
    <text evidence="3">Binds 1 FMN per subunit.</text>
</comment>
<keyword evidence="2 3" id="KW-0456">Lyase</keyword>
<comment type="function">
    <text evidence="3">Catalyzes two sequential steps in the biosynthesis of coenzyme A. In the first step cysteine is conjugated to 4'-phosphopantothenate to form 4-phosphopantothenoylcysteine. In the second step the latter compound is decarboxylated to form 4'-phosphopantotheine.</text>
</comment>
<comment type="caution">
    <text evidence="3">Lacks conserved residue(s) required for the propagation of feature annotation.</text>
</comment>
<accession>A0A1F5A8X3</accession>
<dbReference type="NCBIfam" id="TIGR00521">
    <property type="entry name" value="coaBC_dfp"/>
    <property type="match status" value="1"/>
</dbReference>
<dbReference type="GO" id="GO:0010181">
    <property type="term" value="F:FMN binding"/>
    <property type="evidence" value="ECO:0007669"/>
    <property type="project" value="UniProtKB-UniRule"/>
</dbReference>
<feature type="domain" description="DNA/pantothenate metabolism flavoprotein C-terminal" evidence="6">
    <location>
        <begin position="186"/>
        <end position="395"/>
    </location>
</feature>
<dbReference type="EC" id="6.3.2.5" evidence="3"/>
<comment type="pathway">
    <text evidence="3 4">Cofactor biosynthesis; coenzyme A biosynthesis; CoA from (R)-pantothenate: step 3/5.</text>
</comment>
<dbReference type="GO" id="GO:0004632">
    <property type="term" value="F:phosphopantothenate--cysteine ligase activity"/>
    <property type="evidence" value="ECO:0007669"/>
    <property type="project" value="UniProtKB-UniRule"/>
</dbReference>
<keyword evidence="3 4" id="KW-0436">Ligase</keyword>
<keyword evidence="3 4" id="KW-0288">FMN</keyword>
<feature type="region of interest" description="Phosphopantothenoylcysteine decarboxylase" evidence="3">
    <location>
        <begin position="1"/>
        <end position="189"/>
    </location>
</feature>
<evidence type="ECO:0000259" key="5">
    <source>
        <dbReference type="Pfam" id="PF02441"/>
    </source>
</evidence>
<dbReference type="GO" id="GO:0015941">
    <property type="term" value="P:pantothenate catabolic process"/>
    <property type="evidence" value="ECO:0007669"/>
    <property type="project" value="InterPro"/>
</dbReference>
<dbReference type="InterPro" id="IPR035929">
    <property type="entry name" value="CoaB-like_sf"/>
</dbReference>
<dbReference type="InterPro" id="IPR005252">
    <property type="entry name" value="CoaBC"/>
</dbReference>
<comment type="catalytic activity">
    <reaction evidence="3 4">
        <text>(R)-4'-phosphopantothenate + L-cysteine + CTP = N-[(R)-4-phosphopantothenoyl]-L-cysteine + CMP + diphosphate + H(+)</text>
        <dbReference type="Rhea" id="RHEA:19397"/>
        <dbReference type="ChEBI" id="CHEBI:10986"/>
        <dbReference type="ChEBI" id="CHEBI:15378"/>
        <dbReference type="ChEBI" id="CHEBI:33019"/>
        <dbReference type="ChEBI" id="CHEBI:35235"/>
        <dbReference type="ChEBI" id="CHEBI:37563"/>
        <dbReference type="ChEBI" id="CHEBI:59458"/>
        <dbReference type="ChEBI" id="CHEBI:60377"/>
        <dbReference type="EC" id="6.3.2.5"/>
    </reaction>
</comment>
<dbReference type="UniPathway" id="UPA00241">
    <property type="reaction ID" value="UER00353"/>
</dbReference>
<keyword evidence="3" id="KW-0511">Multifunctional enzyme</keyword>
<keyword evidence="3" id="KW-0479">Metal-binding</keyword>
<feature type="binding site" evidence="3">
    <location>
        <position position="278"/>
    </location>
    <ligand>
        <name>CTP</name>
        <dbReference type="ChEBI" id="CHEBI:37563"/>
    </ligand>
</feature>
<dbReference type="EMBL" id="MEYH01000089">
    <property type="protein sequence ID" value="OGD14264.1"/>
    <property type="molecule type" value="Genomic_DNA"/>
</dbReference>
<keyword evidence="3" id="KW-0460">Magnesium</keyword>
<sequence>MLKGKKILLGVTGSIAAYKAAEIVSLLKKKGAEVFVIMTKSAAKFIQPLTFSALSGNPVIDNLFSINDKIVVKHISLAEWADLILIAPATANVVGKIAHGIANDMLTTTVMASKAKVIFAPAMNKNMISNPLYRQNVEKLSALGYEFIDSEYGRLACGEIGEGRLANIEEIVDRIEYALTFKNDYQGKTVLVTASCTREPIDKVRFISNYSSGKMGFALAKIARARGARVILITGPTSLPAPRGITTILIESAEEMKKEVFKYFSEADIVISAAAVADFRPKEVFAGKIKKEKGEKPLIELERTPDILYELGKKKGDKILVGFAAETENMEANALKKLKGKRLDLIVANDISVKEAGFGSDKNRARLISSQGTDRELSLMPKIDMAEKILDEILKIK</sequence>
<dbReference type="InterPro" id="IPR036551">
    <property type="entry name" value="Flavin_trans-like"/>
</dbReference>
<dbReference type="Proteomes" id="UP000177701">
    <property type="component" value="Unassembled WGS sequence"/>
</dbReference>
<feature type="binding site" evidence="3">
    <location>
        <position position="341"/>
    </location>
    <ligand>
        <name>CTP</name>
        <dbReference type="ChEBI" id="CHEBI:37563"/>
    </ligand>
</feature>
<evidence type="ECO:0000256" key="3">
    <source>
        <dbReference type="HAMAP-Rule" id="MF_02225"/>
    </source>
</evidence>
<feature type="binding site" evidence="3">
    <location>
        <begin position="305"/>
        <end position="308"/>
    </location>
    <ligand>
        <name>CTP</name>
        <dbReference type="ChEBI" id="CHEBI:37563"/>
    </ligand>
</feature>
<evidence type="ECO:0000259" key="6">
    <source>
        <dbReference type="Pfam" id="PF04127"/>
    </source>
</evidence>
<dbReference type="EC" id="4.1.1.36" evidence="3"/>
<evidence type="ECO:0000313" key="7">
    <source>
        <dbReference type="EMBL" id="OGD14264.1"/>
    </source>
</evidence>
<keyword evidence="3 4" id="KW-0285">Flavoprotein</keyword>
<feature type="region of interest" description="Phosphopantothenate--cysteine ligase" evidence="3">
    <location>
        <begin position="190"/>
        <end position="397"/>
    </location>
</feature>
<dbReference type="GO" id="GO:0015937">
    <property type="term" value="P:coenzyme A biosynthetic process"/>
    <property type="evidence" value="ECO:0007669"/>
    <property type="project" value="UniProtKB-UniRule"/>
</dbReference>
<dbReference type="HAMAP" id="MF_02225">
    <property type="entry name" value="CoaBC"/>
    <property type="match status" value="1"/>
</dbReference>
<dbReference type="STRING" id="1797291.A2V47_02850"/>
<dbReference type="Pfam" id="PF04127">
    <property type="entry name" value="DFP"/>
    <property type="match status" value="1"/>
</dbReference>
<gene>
    <name evidence="3" type="primary">coaBC</name>
    <name evidence="7" type="ORF">A2V47_02850</name>
</gene>
<comment type="pathway">
    <text evidence="3 4">Cofactor biosynthesis; coenzyme A biosynthesis; CoA from (R)-pantothenate: step 2/5.</text>
</comment>
<feature type="active site" description="Proton donor" evidence="3">
    <location>
        <position position="157"/>
    </location>
</feature>
<dbReference type="Pfam" id="PF02441">
    <property type="entry name" value="Flavoprotein"/>
    <property type="match status" value="1"/>
</dbReference>
<feature type="domain" description="Flavoprotein" evidence="5">
    <location>
        <begin position="5"/>
        <end position="176"/>
    </location>
</feature>
<comment type="similarity">
    <text evidence="3 4">In the C-terminal section; belongs to the PPC synthetase family.</text>
</comment>
<comment type="cofactor">
    <cofactor evidence="3">
        <name>Mg(2+)</name>
        <dbReference type="ChEBI" id="CHEBI:18420"/>
    </cofactor>
</comment>
<comment type="caution">
    <text evidence="7">The sequence shown here is derived from an EMBL/GenBank/DDBJ whole genome shotgun (WGS) entry which is preliminary data.</text>
</comment>
<dbReference type="PANTHER" id="PTHR14359:SF6">
    <property type="entry name" value="PHOSPHOPANTOTHENOYLCYSTEINE DECARBOXYLASE"/>
    <property type="match status" value="1"/>
</dbReference>
<proteinExistence type="inferred from homology"/>
<dbReference type="SUPFAM" id="SSF52507">
    <property type="entry name" value="Homo-oligomeric flavin-containing Cys decarboxylases, HFCD"/>
    <property type="match status" value="1"/>
</dbReference>
<evidence type="ECO:0000256" key="4">
    <source>
        <dbReference type="RuleBase" id="RU364078"/>
    </source>
</evidence>
<feature type="binding site" evidence="3">
    <location>
        <position position="288"/>
    </location>
    <ligand>
        <name>CTP</name>
        <dbReference type="ChEBI" id="CHEBI:37563"/>
    </ligand>
</feature>
<dbReference type="Gene3D" id="3.40.50.10300">
    <property type="entry name" value="CoaB-like"/>
    <property type="match status" value="1"/>
</dbReference>
<comment type="function">
    <text evidence="4">Catalyzes two steps in the biosynthesis of coenzyme A. In the first step cysteine is conjugated to 4'-phosphopantothenate to form 4-phosphopantothenoylcysteine, in the latter compound is decarboxylated to form 4'-phosphopantotheine.</text>
</comment>
<dbReference type="InterPro" id="IPR003382">
    <property type="entry name" value="Flavoprotein"/>
</dbReference>
<evidence type="ECO:0000256" key="2">
    <source>
        <dbReference type="ARBA" id="ARBA00023239"/>
    </source>
</evidence>
<protein>
    <recommendedName>
        <fullName evidence="3">Coenzyme A biosynthesis bifunctional protein CoaBC</fullName>
    </recommendedName>
    <alternativeName>
        <fullName evidence="3">DNA/pantothenate metabolism flavoprotein</fullName>
    </alternativeName>
    <alternativeName>
        <fullName evidence="3">Phosphopantothenoylcysteine synthetase/decarboxylase</fullName>
        <shortName evidence="3">PPCS-PPCDC</shortName>
    </alternativeName>
    <domain>
        <recommendedName>
            <fullName evidence="3">Phosphopantothenoylcysteine decarboxylase</fullName>
            <shortName evidence="3">PPC decarboxylase</shortName>
            <shortName evidence="3">PPC-DC</shortName>
            <ecNumber evidence="3">4.1.1.36</ecNumber>
        </recommendedName>
        <alternativeName>
            <fullName evidence="3">CoaC</fullName>
        </alternativeName>
    </domain>
    <domain>
        <recommendedName>
            <fullName evidence="3">Phosphopantothenate--cysteine ligase</fullName>
            <ecNumber evidence="3">6.3.2.5</ecNumber>
        </recommendedName>
        <alternativeName>
            <fullName evidence="3">CoaB</fullName>
        </alternativeName>
        <alternativeName>
            <fullName evidence="3">Phosphopantothenoylcysteine synthetase</fullName>
            <shortName evidence="3">PPC synthetase</shortName>
            <shortName evidence="3">PPC-S</shortName>
        </alternativeName>
    </domain>
</protein>
<feature type="binding site" evidence="3">
    <location>
        <position position="337"/>
    </location>
    <ligand>
        <name>CTP</name>
        <dbReference type="ChEBI" id="CHEBI:37563"/>
    </ligand>
</feature>
<dbReference type="GO" id="GO:0071513">
    <property type="term" value="C:phosphopantothenoylcysteine decarboxylase complex"/>
    <property type="evidence" value="ECO:0007669"/>
    <property type="project" value="TreeGrafter"/>
</dbReference>
<comment type="similarity">
    <text evidence="3 4">In the N-terminal section; belongs to the HFCD (homo-oligomeric flavin containing Cys decarboxylase) superfamily.</text>
</comment>
<dbReference type="InterPro" id="IPR007085">
    <property type="entry name" value="DNA/pantothenate-metab_flavo_C"/>
</dbReference>
<dbReference type="Gene3D" id="3.40.50.1950">
    <property type="entry name" value="Flavin prenyltransferase-like"/>
    <property type="match status" value="1"/>
</dbReference>
<name>A0A1F5A8X3_9BACT</name>
<reference evidence="7 8" key="1">
    <citation type="journal article" date="2016" name="Nat. Commun.">
        <title>Thousands of microbial genomes shed light on interconnected biogeochemical processes in an aquifer system.</title>
        <authorList>
            <person name="Anantharaman K."/>
            <person name="Brown C.T."/>
            <person name="Hug L.A."/>
            <person name="Sharon I."/>
            <person name="Castelle C.J."/>
            <person name="Probst A.J."/>
            <person name="Thomas B.C."/>
            <person name="Singh A."/>
            <person name="Wilkins M.J."/>
            <person name="Karaoz U."/>
            <person name="Brodie E.L."/>
            <person name="Williams K.H."/>
            <person name="Hubbard S.S."/>
            <person name="Banfield J.F."/>
        </authorList>
    </citation>
    <scope>NUCLEOTIDE SEQUENCE [LARGE SCALE GENOMIC DNA]</scope>
</reference>
<dbReference type="AlphaFoldDB" id="A0A1F5A8X3"/>
<evidence type="ECO:0000256" key="1">
    <source>
        <dbReference type="ARBA" id="ARBA00022793"/>
    </source>
</evidence>
<comment type="catalytic activity">
    <reaction evidence="3 4">
        <text>N-[(R)-4-phosphopantothenoyl]-L-cysteine + H(+) = (R)-4'-phosphopantetheine + CO2</text>
        <dbReference type="Rhea" id="RHEA:16793"/>
        <dbReference type="ChEBI" id="CHEBI:15378"/>
        <dbReference type="ChEBI" id="CHEBI:16526"/>
        <dbReference type="ChEBI" id="CHEBI:59458"/>
        <dbReference type="ChEBI" id="CHEBI:61723"/>
        <dbReference type="EC" id="4.1.1.36"/>
    </reaction>
</comment>
<dbReference type="GO" id="GO:0004633">
    <property type="term" value="F:phosphopantothenoylcysteine decarboxylase activity"/>
    <property type="evidence" value="ECO:0007669"/>
    <property type="project" value="UniProtKB-UniRule"/>
</dbReference>
<dbReference type="GO" id="GO:0046872">
    <property type="term" value="F:metal ion binding"/>
    <property type="evidence" value="ECO:0007669"/>
    <property type="project" value="UniProtKB-KW"/>
</dbReference>